<accession>A0A9N9I0J9</accession>
<dbReference type="AlphaFoldDB" id="A0A9N9I0J9"/>
<dbReference type="EMBL" id="CAJVPP010011689">
    <property type="protein sequence ID" value="CAG8715188.1"/>
    <property type="molecule type" value="Genomic_DNA"/>
</dbReference>
<proteinExistence type="predicted"/>
<sequence length="556" mass="64858">VDYTNILRKTLENGSGIVKFFKSLDYTFSQCNQAEEDLKRALETISSENDELSSKAQEWLRNFDIMIKSLSIERHWTSTKVNEKRKKTQALELISAEKEEQHFYNVRSNIAVEYDSASDDFQVRTQRLSSFKEPSDSKKMKSSGKTPTIDVVYDGYETSTSDYTSADTEEKSTNEMLLIDLAKFEEAYSKLDPNCMWVLESGRKVKEVIYEFARNLPRESCLHSFIINDADADVKGLFSDVEWKEITGSEVKENLKIGLSLRDLMIKYTVKSIKELRKIIYEPFILDGSEYDKNLHHDLDFINYAYWSMLFLWDREENPFDSSKLEGWYEMNIWGHLIDLIFHDINIDLVRGECMSCASSDRKNIIRMINDRKKIGRKRDGVFKLCKDRLEFGAIEAGRKWEGHNGTKYLNDSLKLNKMMKDMIVQLTTICDWREDLVRKLEVIGILHGANRIQIITMDYLKGYISHIRHRKFYEVSGRLTKSNPLALVLKEILYAKYIILRTLDLINQKDDINIENFLNDSDEQDGCRTPPFKVNIAPTFKTLKTARTKDVINKK</sequence>
<protein>
    <submittedName>
        <fullName evidence="2">7630_t:CDS:1</fullName>
    </submittedName>
</protein>
<comment type="caution">
    <text evidence="2">The sequence shown here is derived from an EMBL/GenBank/DDBJ whole genome shotgun (WGS) entry which is preliminary data.</text>
</comment>
<reference evidence="2" key="1">
    <citation type="submission" date="2021-06" db="EMBL/GenBank/DDBJ databases">
        <authorList>
            <person name="Kallberg Y."/>
            <person name="Tangrot J."/>
            <person name="Rosling A."/>
        </authorList>
    </citation>
    <scope>NUCLEOTIDE SEQUENCE</scope>
    <source>
        <strain evidence="2">87-6 pot B 2015</strain>
    </source>
</reference>
<name>A0A9N9I0J9_FUNMO</name>
<evidence type="ECO:0000256" key="1">
    <source>
        <dbReference type="SAM" id="Coils"/>
    </source>
</evidence>
<feature type="non-terminal residue" evidence="2">
    <location>
        <position position="1"/>
    </location>
</feature>
<organism evidence="2 3">
    <name type="scientific">Funneliformis mosseae</name>
    <name type="common">Endomycorrhizal fungus</name>
    <name type="synonym">Glomus mosseae</name>
    <dbReference type="NCBI Taxonomy" id="27381"/>
    <lineage>
        <taxon>Eukaryota</taxon>
        <taxon>Fungi</taxon>
        <taxon>Fungi incertae sedis</taxon>
        <taxon>Mucoromycota</taxon>
        <taxon>Glomeromycotina</taxon>
        <taxon>Glomeromycetes</taxon>
        <taxon>Glomerales</taxon>
        <taxon>Glomeraceae</taxon>
        <taxon>Funneliformis</taxon>
    </lineage>
</organism>
<keyword evidence="1" id="KW-0175">Coiled coil</keyword>
<gene>
    <name evidence="2" type="ORF">FMOSSE_LOCUS14588</name>
</gene>
<keyword evidence="3" id="KW-1185">Reference proteome</keyword>
<feature type="coiled-coil region" evidence="1">
    <location>
        <begin position="31"/>
        <end position="62"/>
    </location>
</feature>
<evidence type="ECO:0000313" key="3">
    <source>
        <dbReference type="Proteomes" id="UP000789375"/>
    </source>
</evidence>
<evidence type="ECO:0000313" key="2">
    <source>
        <dbReference type="EMBL" id="CAG8715188.1"/>
    </source>
</evidence>
<dbReference type="Proteomes" id="UP000789375">
    <property type="component" value="Unassembled WGS sequence"/>
</dbReference>